<evidence type="ECO:0000259" key="2">
    <source>
        <dbReference type="Pfam" id="PF10399"/>
    </source>
</evidence>
<name>A0A381WW01_9ZZZZ</name>
<feature type="non-terminal residue" evidence="3">
    <location>
        <position position="74"/>
    </location>
</feature>
<feature type="domain" description="Ubiquitinol-cytochrome C reductase Fe-S subunit TAT signal" evidence="2">
    <location>
        <begin position="30"/>
        <end position="66"/>
    </location>
</feature>
<dbReference type="GO" id="GO:0008121">
    <property type="term" value="F:quinol-cytochrome-c reductase activity"/>
    <property type="evidence" value="ECO:0007669"/>
    <property type="project" value="InterPro"/>
</dbReference>
<dbReference type="Gene3D" id="1.20.5.510">
    <property type="entry name" value="Single helix bin"/>
    <property type="match status" value="1"/>
</dbReference>
<evidence type="ECO:0000256" key="1">
    <source>
        <dbReference type="SAM" id="Phobius"/>
    </source>
</evidence>
<keyword evidence="1" id="KW-0472">Membrane</keyword>
<dbReference type="EMBL" id="UINC01013068">
    <property type="protein sequence ID" value="SVA56684.1"/>
    <property type="molecule type" value="Genomic_DNA"/>
</dbReference>
<keyword evidence="1" id="KW-1133">Transmembrane helix</keyword>
<gene>
    <name evidence="3" type="ORF">METZ01_LOCUS109538</name>
</gene>
<organism evidence="3">
    <name type="scientific">marine metagenome</name>
    <dbReference type="NCBI Taxonomy" id="408172"/>
    <lineage>
        <taxon>unclassified sequences</taxon>
        <taxon>metagenomes</taxon>
        <taxon>ecological metagenomes</taxon>
    </lineage>
</organism>
<accession>A0A381WW01</accession>
<dbReference type="InterPro" id="IPR019470">
    <property type="entry name" value="Ubiq_cytC_Rdtase_Fe-S_su_TAT"/>
</dbReference>
<protein>
    <recommendedName>
        <fullName evidence="2">Ubiquitinol-cytochrome C reductase Fe-S subunit TAT signal domain-containing protein</fullName>
    </recommendedName>
</protein>
<dbReference type="AlphaFoldDB" id="A0A381WW01"/>
<dbReference type="PROSITE" id="PS51318">
    <property type="entry name" value="TAT"/>
    <property type="match status" value="1"/>
</dbReference>
<dbReference type="InterPro" id="IPR006311">
    <property type="entry name" value="TAT_signal"/>
</dbReference>
<dbReference type="Pfam" id="PF10399">
    <property type="entry name" value="UCR_Fe-S_N"/>
    <property type="match status" value="1"/>
</dbReference>
<proteinExistence type="predicted"/>
<evidence type="ECO:0000313" key="3">
    <source>
        <dbReference type="EMBL" id="SVA56684.1"/>
    </source>
</evidence>
<sequence length="74" mass="7741">MMSTPPVARPTWCSVNSVAFNFPREEPMTQEVDNSRRRMLTTVTSGVGLIGAGAMAVPFVASMAPSARAKAAGA</sequence>
<keyword evidence="1" id="KW-0812">Transmembrane</keyword>
<feature type="transmembrane region" description="Helical" evidence="1">
    <location>
        <begin position="39"/>
        <end position="61"/>
    </location>
</feature>
<reference evidence="3" key="1">
    <citation type="submission" date="2018-05" db="EMBL/GenBank/DDBJ databases">
        <authorList>
            <person name="Lanie J.A."/>
            <person name="Ng W.-L."/>
            <person name="Kazmierczak K.M."/>
            <person name="Andrzejewski T.M."/>
            <person name="Davidsen T.M."/>
            <person name="Wayne K.J."/>
            <person name="Tettelin H."/>
            <person name="Glass J.I."/>
            <person name="Rusch D."/>
            <person name="Podicherti R."/>
            <person name="Tsui H.-C.T."/>
            <person name="Winkler M.E."/>
        </authorList>
    </citation>
    <scope>NUCLEOTIDE SEQUENCE</scope>
</reference>